<keyword evidence="2" id="KW-0472">Membrane</keyword>
<accession>A0A8I2YGC1</accession>
<keyword evidence="4" id="KW-1185">Reference proteome</keyword>
<dbReference type="EMBL" id="JAGFBS010000034">
    <property type="protein sequence ID" value="KAG6371479.1"/>
    <property type="molecule type" value="Genomic_DNA"/>
</dbReference>
<organism evidence="3 4">
    <name type="scientific">Boletus reticuloceps</name>
    <dbReference type="NCBI Taxonomy" id="495285"/>
    <lineage>
        <taxon>Eukaryota</taxon>
        <taxon>Fungi</taxon>
        <taxon>Dikarya</taxon>
        <taxon>Basidiomycota</taxon>
        <taxon>Agaricomycotina</taxon>
        <taxon>Agaricomycetes</taxon>
        <taxon>Agaricomycetidae</taxon>
        <taxon>Boletales</taxon>
        <taxon>Boletineae</taxon>
        <taxon>Boletaceae</taxon>
        <taxon>Boletoideae</taxon>
        <taxon>Boletus</taxon>
    </lineage>
</organism>
<reference evidence="3" key="1">
    <citation type="submission" date="2021-03" db="EMBL/GenBank/DDBJ databases">
        <title>Evolutionary innovations through gain and loss of genes in the ectomycorrhizal Boletales.</title>
        <authorList>
            <person name="Wu G."/>
            <person name="Miyauchi S."/>
            <person name="Morin E."/>
            <person name="Yang Z.-L."/>
            <person name="Xu J."/>
            <person name="Martin F.M."/>
        </authorList>
    </citation>
    <scope>NUCLEOTIDE SEQUENCE</scope>
    <source>
        <strain evidence="3">BR01</strain>
    </source>
</reference>
<feature type="region of interest" description="Disordered" evidence="1">
    <location>
        <begin position="125"/>
        <end position="147"/>
    </location>
</feature>
<dbReference type="Gene3D" id="3.40.970.10">
    <property type="entry name" value="Ribonuclease H1, N-terminal domain"/>
    <property type="match status" value="1"/>
</dbReference>
<keyword evidence="2" id="KW-0812">Transmembrane</keyword>
<evidence type="ECO:0000313" key="3">
    <source>
        <dbReference type="EMBL" id="KAG6371479.1"/>
    </source>
</evidence>
<evidence type="ECO:0000256" key="1">
    <source>
        <dbReference type="SAM" id="MobiDB-lite"/>
    </source>
</evidence>
<sequence length="310" mass="34120">MHVRVLSIQTHIDHLVQNWFYFEFRIQIPHSACSAHLVFGAKQSQTTLRALKKLANRKTHRFLAFTPCPLFVISAIICPFAMKTELELANELLSRLVLCTKAATQLTVMLQRNADLTDISSLLNSTDSPVSSDNESDKAPTRGALKIPHGTLGPVLRNATNAASTLVTLIGTSAPPPAPTPAPTPTLAPTLVLTEDFLSAKRSNKNTGSTVRLVDPTGPHHLFVPGGLSKDGHVQGMYNKFIYDLPPLDAMGRLYLITRGRRVGIFSQWVCTSRYINRVRGAVHMKVNSLDQGIAMMMEAIELKEACWLE</sequence>
<dbReference type="InterPro" id="IPR037056">
    <property type="entry name" value="RNase_H1_N_sf"/>
</dbReference>
<keyword evidence="2" id="KW-1133">Transmembrane helix</keyword>
<evidence type="ECO:0000256" key="2">
    <source>
        <dbReference type="SAM" id="Phobius"/>
    </source>
</evidence>
<protein>
    <submittedName>
        <fullName evidence="3">Uncharacterized protein</fullName>
    </submittedName>
</protein>
<comment type="caution">
    <text evidence="3">The sequence shown here is derived from an EMBL/GenBank/DDBJ whole genome shotgun (WGS) entry which is preliminary data.</text>
</comment>
<proteinExistence type="predicted"/>
<dbReference type="OrthoDB" id="2685848at2759"/>
<name>A0A8I2YGC1_9AGAM</name>
<dbReference type="AlphaFoldDB" id="A0A8I2YGC1"/>
<evidence type="ECO:0000313" key="4">
    <source>
        <dbReference type="Proteomes" id="UP000683000"/>
    </source>
</evidence>
<gene>
    <name evidence="3" type="ORF">JVT61DRAFT_9513</name>
</gene>
<dbReference type="Proteomes" id="UP000683000">
    <property type="component" value="Unassembled WGS sequence"/>
</dbReference>
<feature type="transmembrane region" description="Helical" evidence="2">
    <location>
        <begin position="62"/>
        <end position="82"/>
    </location>
</feature>